<comment type="caution">
    <text evidence="2">The sequence shown here is derived from an EMBL/GenBank/DDBJ whole genome shotgun (WGS) entry which is preliminary data.</text>
</comment>
<feature type="transmembrane region" description="Helical" evidence="1">
    <location>
        <begin position="31"/>
        <end position="54"/>
    </location>
</feature>
<proteinExistence type="predicted"/>
<gene>
    <name evidence="2" type="ORF">FD04_GL000711</name>
</gene>
<dbReference type="RefSeq" id="WP_054699673.1">
    <property type="nucleotide sequence ID" value="NZ_AZEE01000028.1"/>
</dbReference>
<evidence type="ECO:0000313" key="3">
    <source>
        <dbReference type="Proteomes" id="UP000051160"/>
    </source>
</evidence>
<keyword evidence="1" id="KW-0472">Membrane</keyword>
<dbReference type="AlphaFoldDB" id="A0A0R1LPK6"/>
<keyword evidence="3" id="KW-1185">Reference proteome</keyword>
<organism evidence="2 3">
    <name type="scientific">Secundilactobacillus odoratitofui DSM 19909 = JCM 15043</name>
    <dbReference type="NCBI Taxonomy" id="1423776"/>
    <lineage>
        <taxon>Bacteria</taxon>
        <taxon>Bacillati</taxon>
        <taxon>Bacillota</taxon>
        <taxon>Bacilli</taxon>
        <taxon>Lactobacillales</taxon>
        <taxon>Lactobacillaceae</taxon>
        <taxon>Secundilactobacillus</taxon>
    </lineage>
</organism>
<dbReference type="Proteomes" id="UP000051160">
    <property type="component" value="Unassembled WGS sequence"/>
</dbReference>
<dbReference type="PATRIC" id="fig|1423776.4.peg.715"/>
<name>A0A0R1LPK6_9LACO</name>
<dbReference type="OrthoDB" id="2327643at2"/>
<evidence type="ECO:0000256" key="1">
    <source>
        <dbReference type="SAM" id="Phobius"/>
    </source>
</evidence>
<feature type="transmembrane region" description="Helical" evidence="1">
    <location>
        <begin position="5"/>
        <end position="25"/>
    </location>
</feature>
<evidence type="ECO:0000313" key="2">
    <source>
        <dbReference type="EMBL" id="KRK97741.1"/>
    </source>
</evidence>
<keyword evidence="1" id="KW-0812">Transmembrane</keyword>
<reference evidence="2 3" key="1">
    <citation type="journal article" date="2015" name="Genome Announc.">
        <title>Expanding the biotechnology potential of lactobacilli through comparative genomics of 213 strains and associated genera.</title>
        <authorList>
            <person name="Sun Z."/>
            <person name="Harris H.M."/>
            <person name="McCann A."/>
            <person name="Guo C."/>
            <person name="Argimon S."/>
            <person name="Zhang W."/>
            <person name="Yang X."/>
            <person name="Jeffery I.B."/>
            <person name="Cooney J.C."/>
            <person name="Kagawa T.F."/>
            <person name="Liu W."/>
            <person name="Song Y."/>
            <person name="Salvetti E."/>
            <person name="Wrobel A."/>
            <person name="Rasinkangas P."/>
            <person name="Parkhill J."/>
            <person name="Rea M.C."/>
            <person name="O'Sullivan O."/>
            <person name="Ritari J."/>
            <person name="Douillard F.P."/>
            <person name="Paul Ross R."/>
            <person name="Yang R."/>
            <person name="Briner A.E."/>
            <person name="Felis G.E."/>
            <person name="de Vos W.M."/>
            <person name="Barrangou R."/>
            <person name="Klaenhammer T.R."/>
            <person name="Caufield P.W."/>
            <person name="Cui Y."/>
            <person name="Zhang H."/>
            <person name="O'Toole P.W."/>
        </authorList>
    </citation>
    <scope>NUCLEOTIDE SEQUENCE [LARGE SCALE GENOMIC DNA]</scope>
    <source>
        <strain evidence="2 3">DSM 19909</strain>
    </source>
</reference>
<dbReference type="EMBL" id="AZEE01000028">
    <property type="protein sequence ID" value="KRK97741.1"/>
    <property type="molecule type" value="Genomic_DNA"/>
</dbReference>
<dbReference type="STRING" id="1423776.FD04_GL000711"/>
<keyword evidence="1" id="KW-1133">Transmembrane helix</keyword>
<sequence length="81" mass="9214">MKGLIYFILGLVPTIIIGTTMYFVRDWPTNSAITIVTLFIVMTVSMLLVTYLYVKLMPFVKTLEDEDQDNDDSDSNSNKQA</sequence>
<accession>A0A0R1LPK6</accession>
<protein>
    <submittedName>
        <fullName evidence="2">Uncharacterized protein</fullName>
    </submittedName>
</protein>